<name>G8H2N5_9BASI</name>
<evidence type="ECO:0000313" key="1">
    <source>
        <dbReference type="EMBL" id="AER30243.1"/>
    </source>
</evidence>
<organism evidence="1">
    <name type="scientific">Rhodotorula babjevae</name>
    <dbReference type="NCBI Taxonomy" id="86837"/>
    <lineage>
        <taxon>Eukaryota</taxon>
        <taxon>Fungi</taxon>
        <taxon>Dikarya</taxon>
        <taxon>Basidiomycota</taxon>
        <taxon>Pucciniomycotina</taxon>
        <taxon>Microbotryomycetes</taxon>
        <taxon>Sporidiobolales</taxon>
        <taxon>Sporidiobolaceae</taxon>
        <taxon>Rhodotorula</taxon>
    </lineage>
</organism>
<keyword evidence="1" id="KW-0371">Homeobox</keyword>
<dbReference type="GO" id="GO:0003677">
    <property type="term" value="F:DNA binding"/>
    <property type="evidence" value="ECO:0007669"/>
    <property type="project" value="UniProtKB-KW"/>
</dbReference>
<dbReference type="AlphaFoldDB" id="G8H2N5"/>
<accession>G8H2N5</accession>
<proteinExistence type="predicted"/>
<reference evidence="1" key="1">
    <citation type="journal article" date="2011" name="BMC Evol. Biol.">
        <title>Evidence for maintenance of sex determinants but not of sexual stages in red yeasts, a group of early diverged basidiomycetes.</title>
        <authorList>
            <person name="Coelho M.A."/>
            <person name="Goncalves P."/>
            <person name="Sampaio J.P."/>
        </authorList>
    </citation>
    <scope>NUCLEOTIDE SEQUENCE</scope>
    <source>
        <strain evidence="1">CRUB 1025</strain>
    </source>
</reference>
<gene>
    <name evidence="1" type="primary">HD2</name>
</gene>
<feature type="non-terminal residue" evidence="1">
    <location>
        <position position="137"/>
    </location>
</feature>
<dbReference type="EMBL" id="JN246614">
    <property type="protein sequence ID" value="AER30243.1"/>
    <property type="molecule type" value="Genomic_DNA"/>
</dbReference>
<protein>
    <submittedName>
        <fullName evidence="1">Homeodomain transcription factor HD2</fullName>
    </submittedName>
</protein>
<keyword evidence="1" id="KW-0238">DNA-binding</keyword>
<sequence length="137" mass="14275">MAAAAHARLAASAAALLSHTAVQRLEPPCTLRDIAPVRHPHFALPTQSFAAILQATGCSLEAAAALEAVCDAGCQELAASSGASYSASVTALRAAFGAGEVEQRTEWEQSFLLAVERQYAGAVDQLRRSIINEVRSA</sequence>